<feature type="compositionally biased region" description="Low complexity" evidence="1">
    <location>
        <begin position="404"/>
        <end position="416"/>
    </location>
</feature>
<proteinExistence type="predicted"/>
<organism evidence="2 3">
    <name type="scientific">Rhizoctonia solani</name>
    <dbReference type="NCBI Taxonomy" id="456999"/>
    <lineage>
        <taxon>Eukaryota</taxon>
        <taxon>Fungi</taxon>
        <taxon>Dikarya</taxon>
        <taxon>Basidiomycota</taxon>
        <taxon>Agaricomycotina</taxon>
        <taxon>Agaricomycetes</taxon>
        <taxon>Cantharellales</taxon>
        <taxon>Ceratobasidiaceae</taxon>
        <taxon>Rhizoctonia</taxon>
    </lineage>
</organism>
<feature type="compositionally biased region" description="Polar residues" evidence="1">
    <location>
        <begin position="41"/>
        <end position="58"/>
    </location>
</feature>
<comment type="caution">
    <text evidence="2">The sequence shown here is derived from an EMBL/GenBank/DDBJ whole genome shotgun (WGS) entry which is preliminary data.</text>
</comment>
<evidence type="ECO:0000313" key="3">
    <source>
        <dbReference type="Proteomes" id="UP000663850"/>
    </source>
</evidence>
<dbReference type="AlphaFoldDB" id="A0A8H2XP88"/>
<name>A0A8H2XP88_9AGAM</name>
<accession>A0A8H2XP88</accession>
<dbReference type="EMBL" id="CAJMWZ010001117">
    <property type="protein sequence ID" value="CAE6431911.1"/>
    <property type="molecule type" value="Genomic_DNA"/>
</dbReference>
<gene>
    <name evidence="2" type="ORF">RDB_LOCUS19960</name>
</gene>
<evidence type="ECO:0000313" key="2">
    <source>
        <dbReference type="EMBL" id="CAE6431911.1"/>
    </source>
</evidence>
<dbReference type="Proteomes" id="UP000663850">
    <property type="component" value="Unassembled WGS sequence"/>
</dbReference>
<evidence type="ECO:0000256" key="1">
    <source>
        <dbReference type="SAM" id="MobiDB-lite"/>
    </source>
</evidence>
<protein>
    <submittedName>
        <fullName evidence="2">Uncharacterized protein</fullName>
    </submittedName>
</protein>
<feature type="region of interest" description="Disordered" evidence="1">
    <location>
        <begin position="402"/>
        <end position="474"/>
    </location>
</feature>
<sequence length="474" mass="50384">MRTRAQSFTEKNVARRRISADRVSEFWSAGANESIRGRTMSGDSTVGGTDTLRNSQRPPTRPVRSGETEADLRIPGRVRFMPNAMMSDHTGLSTDVQLHGSAQSSEVNMDSHIPNPLSTNSAVAPANSAVAEQSSIRTKHDTYTLDQDPFAASPMVPMPTTATPPLSIHVPTFPPYVSNFPHTVGDTPVVPSSQFAANFSPSHSNTTASPSESAALGSSFGSTNMLGLSSSLSSTPYVPAGTVAPLRTPTSAAMYDSVRDSTMSDPFAYDNAVRSRATTVGEAPLPSPGVTWTNVNLGVASPPVLHIARTSSGIQTSPLASPYLSPSSPLSGLSVTSPALNQAPLLSAALQSDVSQALSQFQRRMSASTVGTRFSQQTDYQYQPSLDGISDNDERSFAFFMHNSSSGPSQSIPSVPRLKVSKPPVPETLQMQPTKTKSKVAEDGSPMYSSTISLFDHYHQGNENGSRSRSGSRR</sequence>
<reference evidence="2" key="1">
    <citation type="submission" date="2021-01" db="EMBL/GenBank/DDBJ databases">
        <authorList>
            <person name="Kaushik A."/>
        </authorList>
    </citation>
    <scope>NUCLEOTIDE SEQUENCE</scope>
    <source>
        <strain evidence="2">Type strain: AG8-Rh-89/</strain>
    </source>
</reference>
<feature type="compositionally biased region" description="Low complexity" evidence="1">
    <location>
        <begin position="465"/>
        <end position="474"/>
    </location>
</feature>
<feature type="region of interest" description="Disordered" evidence="1">
    <location>
        <begin position="30"/>
        <end position="69"/>
    </location>
</feature>